<evidence type="ECO:0000259" key="6">
    <source>
        <dbReference type="PROSITE" id="PS50089"/>
    </source>
</evidence>
<dbReference type="InterPro" id="IPR001841">
    <property type="entry name" value="Znf_RING"/>
</dbReference>
<name>A0AAE0FZR9_9CHLO</name>
<dbReference type="InterPro" id="IPR032675">
    <property type="entry name" value="LRR_dom_sf"/>
</dbReference>
<dbReference type="PANTHER" id="PTHR12109">
    <property type="entry name" value="RING FINGER PROTEIN 141-RELATED"/>
    <property type="match status" value="1"/>
</dbReference>
<organism evidence="7 8">
    <name type="scientific">Cymbomonas tetramitiformis</name>
    <dbReference type="NCBI Taxonomy" id="36881"/>
    <lineage>
        <taxon>Eukaryota</taxon>
        <taxon>Viridiplantae</taxon>
        <taxon>Chlorophyta</taxon>
        <taxon>Pyramimonadophyceae</taxon>
        <taxon>Pyramimonadales</taxon>
        <taxon>Pyramimonadaceae</taxon>
        <taxon>Cymbomonas</taxon>
    </lineage>
</organism>
<evidence type="ECO:0000256" key="3">
    <source>
        <dbReference type="ARBA" id="ARBA00022771"/>
    </source>
</evidence>
<evidence type="ECO:0000256" key="5">
    <source>
        <dbReference type="PROSITE-ProRule" id="PRU00175"/>
    </source>
</evidence>
<dbReference type="InterPro" id="IPR017907">
    <property type="entry name" value="Znf_RING_CS"/>
</dbReference>
<sequence length="307" mass="34763">MQSPVDEELCAICQSAIRKSATLACSHVFCLECILTWSSKKHKCPLCKQKFDFVHVDDEQVEIPEAAGLGLPDEIPDPEFEVVPLTTPRRIMWRVQHMARVISQLESGAAQLTSVAFPDDFESWLFEHYGVDEIFETERDPCWHRRDMELMGDLLKALCDFRENHVKKLKLRGSSMSTNELSAEVVTLLARTVRGATRLRVLKFVDVRISPEGWESICVSLRDSSVRTLKLVDMDFGYEVGGSSERVRGMFVNDARAFEAFTKMCEGLIASSITNFELKNCSLKSEHMCQISALMQVNKNIKLTVCS</sequence>
<dbReference type="GO" id="GO:0005930">
    <property type="term" value="C:axoneme"/>
    <property type="evidence" value="ECO:0007669"/>
    <property type="project" value="UniProtKB-SubCell"/>
</dbReference>
<evidence type="ECO:0000256" key="1">
    <source>
        <dbReference type="ARBA" id="ARBA00004430"/>
    </source>
</evidence>
<keyword evidence="3 5" id="KW-0863">Zinc-finger</keyword>
<dbReference type="Pfam" id="PF13920">
    <property type="entry name" value="zf-C3HC4_3"/>
    <property type="match status" value="1"/>
</dbReference>
<dbReference type="SUPFAM" id="SSF57850">
    <property type="entry name" value="RING/U-box"/>
    <property type="match status" value="1"/>
</dbReference>
<evidence type="ECO:0000313" key="8">
    <source>
        <dbReference type="Proteomes" id="UP001190700"/>
    </source>
</evidence>
<evidence type="ECO:0000256" key="4">
    <source>
        <dbReference type="ARBA" id="ARBA00022833"/>
    </source>
</evidence>
<keyword evidence="4" id="KW-0862">Zinc</keyword>
<keyword evidence="8" id="KW-1185">Reference proteome</keyword>
<evidence type="ECO:0000256" key="2">
    <source>
        <dbReference type="ARBA" id="ARBA00022723"/>
    </source>
</evidence>
<accession>A0AAE0FZR9</accession>
<dbReference type="InterPro" id="IPR013083">
    <property type="entry name" value="Znf_RING/FYVE/PHD"/>
</dbReference>
<feature type="domain" description="RING-type" evidence="6">
    <location>
        <begin position="10"/>
        <end position="48"/>
    </location>
</feature>
<evidence type="ECO:0000313" key="7">
    <source>
        <dbReference type="EMBL" id="KAK3268221.1"/>
    </source>
</evidence>
<reference evidence="7 8" key="1">
    <citation type="journal article" date="2015" name="Genome Biol. Evol.">
        <title>Comparative Genomics of a Bacterivorous Green Alga Reveals Evolutionary Causalities and Consequences of Phago-Mixotrophic Mode of Nutrition.</title>
        <authorList>
            <person name="Burns J.A."/>
            <person name="Paasch A."/>
            <person name="Narechania A."/>
            <person name="Kim E."/>
        </authorList>
    </citation>
    <scope>NUCLEOTIDE SEQUENCE [LARGE SCALE GENOMIC DNA]</scope>
    <source>
        <strain evidence="7 8">PLY_AMNH</strain>
    </source>
</reference>
<dbReference type="Gene3D" id="3.30.40.10">
    <property type="entry name" value="Zinc/RING finger domain, C3HC4 (zinc finger)"/>
    <property type="match status" value="1"/>
</dbReference>
<dbReference type="AlphaFoldDB" id="A0AAE0FZR9"/>
<comment type="caution">
    <text evidence="7">The sequence shown here is derived from an EMBL/GenBank/DDBJ whole genome shotgun (WGS) entry which is preliminary data.</text>
</comment>
<dbReference type="PROSITE" id="PS50089">
    <property type="entry name" value="ZF_RING_2"/>
    <property type="match status" value="1"/>
</dbReference>
<dbReference type="EMBL" id="LGRX02011957">
    <property type="protein sequence ID" value="KAK3268221.1"/>
    <property type="molecule type" value="Genomic_DNA"/>
</dbReference>
<dbReference type="Gene3D" id="3.80.10.10">
    <property type="entry name" value="Ribonuclease Inhibitor"/>
    <property type="match status" value="1"/>
</dbReference>
<keyword evidence="2" id="KW-0479">Metal-binding</keyword>
<dbReference type="InterPro" id="IPR047126">
    <property type="entry name" value="RNF141-like"/>
</dbReference>
<protein>
    <recommendedName>
        <fullName evidence="6">RING-type domain-containing protein</fullName>
    </recommendedName>
</protein>
<comment type="subcellular location">
    <subcellularLocation>
        <location evidence="1">Cytoplasm</location>
        <location evidence="1">Cytoskeleton</location>
        <location evidence="1">Cilium axoneme</location>
    </subcellularLocation>
</comment>
<proteinExistence type="predicted"/>
<gene>
    <name evidence="7" type="ORF">CYMTET_23270</name>
</gene>
<dbReference type="SMART" id="SM00184">
    <property type="entry name" value="RING"/>
    <property type="match status" value="1"/>
</dbReference>
<dbReference type="SUPFAM" id="SSF52047">
    <property type="entry name" value="RNI-like"/>
    <property type="match status" value="1"/>
</dbReference>
<dbReference type="Proteomes" id="UP001190700">
    <property type="component" value="Unassembled WGS sequence"/>
</dbReference>
<dbReference type="PROSITE" id="PS00518">
    <property type="entry name" value="ZF_RING_1"/>
    <property type="match status" value="1"/>
</dbReference>
<dbReference type="GO" id="GO:0008270">
    <property type="term" value="F:zinc ion binding"/>
    <property type="evidence" value="ECO:0007669"/>
    <property type="project" value="UniProtKB-KW"/>
</dbReference>